<dbReference type="AlphaFoldDB" id="A0A5C3DY70"/>
<organism evidence="1 2">
    <name type="scientific">Ustilago trichophora</name>
    <dbReference type="NCBI Taxonomy" id="86804"/>
    <lineage>
        <taxon>Eukaryota</taxon>
        <taxon>Fungi</taxon>
        <taxon>Dikarya</taxon>
        <taxon>Basidiomycota</taxon>
        <taxon>Ustilaginomycotina</taxon>
        <taxon>Ustilaginomycetes</taxon>
        <taxon>Ustilaginales</taxon>
        <taxon>Ustilaginaceae</taxon>
        <taxon>Ustilago</taxon>
    </lineage>
</organism>
<dbReference type="EMBL" id="OOIN01000004">
    <property type="protein sequence ID" value="SPO22287.1"/>
    <property type="molecule type" value="Genomic_DNA"/>
</dbReference>
<proteinExistence type="predicted"/>
<evidence type="ECO:0000313" key="1">
    <source>
        <dbReference type="EMBL" id="SPO22287.1"/>
    </source>
</evidence>
<dbReference type="Proteomes" id="UP000324022">
    <property type="component" value="Unassembled WGS sequence"/>
</dbReference>
<gene>
    <name evidence="1" type="ORF">UTRI_00965</name>
</gene>
<keyword evidence="2" id="KW-1185">Reference proteome</keyword>
<evidence type="ECO:0000313" key="2">
    <source>
        <dbReference type="Proteomes" id="UP000324022"/>
    </source>
</evidence>
<reference evidence="1 2" key="1">
    <citation type="submission" date="2018-03" db="EMBL/GenBank/DDBJ databases">
        <authorList>
            <person name="Guldener U."/>
        </authorList>
    </citation>
    <scope>NUCLEOTIDE SEQUENCE [LARGE SCALE GENOMIC DNA]</scope>
    <source>
        <strain evidence="1 2">NBRC100155</strain>
    </source>
</reference>
<sequence length="156" mass="17309">MSKRLYLPDSIHPSASRLCEPIHPPISHSLCSPSMGRPCSWLLSKGESQVVSAGLQFEVGVVTSCCFAVDPLNFSSFCCIPHFAERDKGSWHSTPRFVFEHIQLPQTAAKTPLARSFATIVPPSSRRALLSTDSSLCYYFEVCSASRLFKGIDWRL</sequence>
<accession>A0A5C3DY70</accession>
<protein>
    <submittedName>
        <fullName evidence="1">Uncharacterized protein</fullName>
    </submittedName>
</protein>
<name>A0A5C3DY70_9BASI</name>